<dbReference type="Gene3D" id="3.40.30.10">
    <property type="entry name" value="Glutaredoxin"/>
    <property type="match status" value="1"/>
</dbReference>
<comment type="caution">
    <text evidence="4">The sequence shown here is derived from an EMBL/GenBank/DDBJ whole genome shotgun (WGS) entry which is preliminary data.</text>
</comment>
<dbReference type="InterPro" id="IPR036249">
    <property type="entry name" value="Thioredoxin-like_sf"/>
</dbReference>
<dbReference type="PROSITE" id="PS51352">
    <property type="entry name" value="THIOREDOXIN_2"/>
    <property type="match status" value="1"/>
</dbReference>
<dbReference type="PANTHER" id="PTHR15337:SF11">
    <property type="entry name" value="THIOREDOXIN DOMAIN-CONTAINING PROTEIN"/>
    <property type="match status" value="1"/>
</dbReference>
<dbReference type="InterPro" id="IPR051099">
    <property type="entry name" value="AGR/TXD"/>
</dbReference>
<proteinExistence type="predicted"/>
<feature type="domain" description="Thioredoxin" evidence="3">
    <location>
        <begin position="11"/>
        <end position="136"/>
    </location>
</feature>
<dbReference type="EMBL" id="JAAEAA010000009">
    <property type="protein sequence ID" value="NDK56013.1"/>
    <property type="molecule type" value="Genomic_DNA"/>
</dbReference>
<keyword evidence="1 2" id="KW-0732">Signal</keyword>
<accession>A0A6B2H146</accession>
<evidence type="ECO:0000313" key="5">
    <source>
        <dbReference type="Proteomes" id="UP000478546"/>
    </source>
</evidence>
<keyword evidence="5" id="KW-1185">Reference proteome</keyword>
<reference evidence="4 5" key="1">
    <citation type="submission" date="2020-01" db="EMBL/GenBank/DDBJ databases">
        <authorList>
            <person name="Kim M.K."/>
        </authorList>
    </citation>
    <scope>NUCLEOTIDE SEQUENCE [LARGE SCALE GENOMIC DNA]</scope>
    <source>
        <strain evidence="4 5">BT213</strain>
    </source>
</reference>
<evidence type="ECO:0000259" key="3">
    <source>
        <dbReference type="PROSITE" id="PS51352"/>
    </source>
</evidence>
<feature type="chain" id="PRO_5025487041" evidence="2">
    <location>
        <begin position="20"/>
        <end position="391"/>
    </location>
</feature>
<dbReference type="InterPro" id="IPR013766">
    <property type="entry name" value="Thioredoxin_domain"/>
</dbReference>
<dbReference type="PANTHER" id="PTHR15337">
    <property type="entry name" value="ANTERIOR GRADIENT PROTEIN-RELATED"/>
    <property type="match status" value="1"/>
</dbReference>
<gene>
    <name evidence="4" type="ORF">GWO68_08800</name>
</gene>
<dbReference type="InterPro" id="IPR011990">
    <property type="entry name" value="TPR-like_helical_dom_sf"/>
</dbReference>
<evidence type="ECO:0000256" key="2">
    <source>
        <dbReference type="SAM" id="SignalP"/>
    </source>
</evidence>
<dbReference type="AlphaFoldDB" id="A0A6B2H146"/>
<dbReference type="RefSeq" id="WP_162346070.1">
    <property type="nucleotide sequence ID" value="NZ_JAAEAA010000009.1"/>
</dbReference>
<sequence>MKKTILWLLVLLVSSSAWAQTKEINFRKGTVAEILAQAKTENKPVFIDAYTTWCGPCKWMDKNVFVNDAVADYFNQNFVNYKLDMEKGEGIDMAKKYEVQAYPSFLFLAADGSVMHRTVGARPAEMFLDVATIAKDPAKNFASYQKKFTAGDRSAGFMMGYLKVLNEAALDAGKVAEAYFATQKSEQLLEPGNWKLIYTNVSTVESPTFTHLVKNREAFAKKYTPDSVNQKIMSVYGSALNRAAYEGKDAEFAKLKTDLAKLNLKDAERLLLAADAVYYERKQDLPKYHAANTKLFDTYYTTDANRLNSIAWKYYENIDDKAMLQKAEEWARKSVTIAPGYANLDTHASLLYKLGQKDKAKAAAEKAIAAGKKNGDDVQGTEELLVKINKL</sequence>
<evidence type="ECO:0000313" key="4">
    <source>
        <dbReference type="EMBL" id="NDK56013.1"/>
    </source>
</evidence>
<feature type="signal peptide" evidence="2">
    <location>
        <begin position="1"/>
        <end position="19"/>
    </location>
</feature>
<dbReference type="CDD" id="cd02947">
    <property type="entry name" value="TRX_family"/>
    <property type="match status" value="1"/>
</dbReference>
<name>A0A6B2H146_9BACT</name>
<dbReference type="Proteomes" id="UP000478546">
    <property type="component" value="Unassembled WGS sequence"/>
</dbReference>
<evidence type="ECO:0000256" key="1">
    <source>
        <dbReference type="ARBA" id="ARBA00022729"/>
    </source>
</evidence>
<dbReference type="SUPFAM" id="SSF52833">
    <property type="entry name" value="Thioredoxin-like"/>
    <property type="match status" value="1"/>
</dbReference>
<dbReference type="Gene3D" id="1.25.40.10">
    <property type="entry name" value="Tetratricopeptide repeat domain"/>
    <property type="match status" value="1"/>
</dbReference>
<dbReference type="Pfam" id="PF13899">
    <property type="entry name" value="Thioredoxin_7"/>
    <property type="match status" value="1"/>
</dbReference>
<dbReference type="GO" id="GO:0006950">
    <property type="term" value="P:response to stress"/>
    <property type="evidence" value="ECO:0007669"/>
    <property type="project" value="UniProtKB-ARBA"/>
</dbReference>
<protein>
    <submittedName>
        <fullName evidence="4">Thioredoxin family protein</fullName>
    </submittedName>
</protein>
<organism evidence="4 5">
    <name type="scientific">Pontibacter fetidus</name>
    <dbReference type="NCBI Taxonomy" id="2700082"/>
    <lineage>
        <taxon>Bacteria</taxon>
        <taxon>Pseudomonadati</taxon>
        <taxon>Bacteroidota</taxon>
        <taxon>Cytophagia</taxon>
        <taxon>Cytophagales</taxon>
        <taxon>Hymenobacteraceae</taxon>
        <taxon>Pontibacter</taxon>
    </lineage>
</organism>